<organism evidence="4">
    <name type="scientific">Brugia pahangi</name>
    <name type="common">Filarial nematode worm</name>
    <dbReference type="NCBI Taxonomy" id="6280"/>
    <lineage>
        <taxon>Eukaryota</taxon>
        <taxon>Metazoa</taxon>
        <taxon>Ecdysozoa</taxon>
        <taxon>Nematoda</taxon>
        <taxon>Chromadorea</taxon>
        <taxon>Rhabditida</taxon>
        <taxon>Spirurina</taxon>
        <taxon>Spiruromorpha</taxon>
        <taxon>Filarioidea</taxon>
        <taxon>Onchocercidae</taxon>
        <taxon>Brugia</taxon>
    </lineage>
</organism>
<gene>
    <name evidence="2" type="ORF">BPAG_LOCUS2981</name>
</gene>
<evidence type="ECO:0000313" key="2">
    <source>
        <dbReference type="EMBL" id="VDN84167.1"/>
    </source>
</evidence>
<protein>
    <submittedName>
        <fullName evidence="2 4">Uncharacterized protein</fullName>
    </submittedName>
</protein>
<feature type="region of interest" description="Disordered" evidence="1">
    <location>
        <begin position="1"/>
        <end position="28"/>
    </location>
</feature>
<sequence>MKQSKQMRDNATIENIQPNQENSRKRDLPGLVEKKGVLLLCKEVTVFNPDKREHQSQALVLFNVDDTTLYFLA</sequence>
<dbReference type="AlphaFoldDB" id="A0A0N4T481"/>
<evidence type="ECO:0000256" key="1">
    <source>
        <dbReference type="SAM" id="MobiDB-lite"/>
    </source>
</evidence>
<reference evidence="4" key="1">
    <citation type="submission" date="2017-02" db="UniProtKB">
        <authorList>
            <consortium name="WormBaseParasite"/>
        </authorList>
    </citation>
    <scope>IDENTIFICATION</scope>
</reference>
<dbReference type="EMBL" id="UZAD01000637">
    <property type="protein sequence ID" value="VDN84167.1"/>
    <property type="molecule type" value="Genomic_DNA"/>
</dbReference>
<accession>A0A0N4T481</accession>
<feature type="compositionally biased region" description="Polar residues" evidence="1">
    <location>
        <begin position="12"/>
        <end position="21"/>
    </location>
</feature>
<reference evidence="2 3" key="2">
    <citation type="submission" date="2018-11" db="EMBL/GenBank/DDBJ databases">
        <authorList>
            <consortium name="Pathogen Informatics"/>
        </authorList>
    </citation>
    <scope>NUCLEOTIDE SEQUENCE [LARGE SCALE GENOMIC DNA]</scope>
</reference>
<dbReference type="Proteomes" id="UP000278627">
    <property type="component" value="Unassembled WGS sequence"/>
</dbReference>
<evidence type="ECO:0000313" key="4">
    <source>
        <dbReference type="WBParaSite" id="BPAG_0000301101-mRNA-1"/>
    </source>
</evidence>
<dbReference type="WBParaSite" id="BPAG_0000301101-mRNA-1">
    <property type="protein sequence ID" value="BPAG_0000301101-mRNA-1"/>
    <property type="gene ID" value="BPAG_0000301101"/>
</dbReference>
<proteinExistence type="predicted"/>
<name>A0A0N4T481_BRUPA</name>
<evidence type="ECO:0000313" key="3">
    <source>
        <dbReference type="Proteomes" id="UP000278627"/>
    </source>
</evidence>
<keyword evidence="3" id="KW-1185">Reference proteome</keyword>